<protein>
    <submittedName>
        <fullName evidence="2">Uncharacterized protein</fullName>
    </submittedName>
</protein>
<gene>
    <name evidence="2" type="ORF">OCU04_000717</name>
</gene>
<dbReference type="EMBL" id="JAPEIS010000001">
    <property type="protein sequence ID" value="KAJ8070337.1"/>
    <property type="molecule type" value="Genomic_DNA"/>
</dbReference>
<reference evidence="2" key="1">
    <citation type="submission" date="2022-11" db="EMBL/GenBank/DDBJ databases">
        <title>Genome Resource of Sclerotinia nivalis Strain SnTB1, a Plant Pathogen Isolated from American Ginseng.</title>
        <authorList>
            <person name="Fan S."/>
        </authorList>
    </citation>
    <scope>NUCLEOTIDE SEQUENCE</scope>
    <source>
        <strain evidence="2">SnTB1</strain>
    </source>
</reference>
<feature type="region of interest" description="Disordered" evidence="1">
    <location>
        <begin position="1"/>
        <end position="89"/>
    </location>
</feature>
<sequence length="105" mass="11575">MSGSLDCFESAHPQLEKISGASEQETEPGIFRPSYSYSSTSSLPLSNVEAEDSIDSSTNTAVDWPSSPTTKNQTGAADWSNMPDMDDEPWEYVTPREFVPTEFDE</sequence>
<accession>A0A9X0DQJ2</accession>
<evidence type="ECO:0000256" key="1">
    <source>
        <dbReference type="SAM" id="MobiDB-lite"/>
    </source>
</evidence>
<dbReference type="AlphaFoldDB" id="A0A9X0DQJ2"/>
<feature type="compositionally biased region" description="Polar residues" evidence="1">
    <location>
        <begin position="55"/>
        <end position="75"/>
    </location>
</feature>
<feature type="compositionally biased region" description="Low complexity" evidence="1">
    <location>
        <begin position="33"/>
        <end position="46"/>
    </location>
</feature>
<proteinExistence type="predicted"/>
<dbReference type="Proteomes" id="UP001152300">
    <property type="component" value="Unassembled WGS sequence"/>
</dbReference>
<keyword evidence="3" id="KW-1185">Reference proteome</keyword>
<name>A0A9X0DQJ2_9HELO</name>
<organism evidence="2 3">
    <name type="scientific">Sclerotinia nivalis</name>
    <dbReference type="NCBI Taxonomy" id="352851"/>
    <lineage>
        <taxon>Eukaryota</taxon>
        <taxon>Fungi</taxon>
        <taxon>Dikarya</taxon>
        <taxon>Ascomycota</taxon>
        <taxon>Pezizomycotina</taxon>
        <taxon>Leotiomycetes</taxon>
        <taxon>Helotiales</taxon>
        <taxon>Sclerotiniaceae</taxon>
        <taxon>Sclerotinia</taxon>
    </lineage>
</organism>
<evidence type="ECO:0000313" key="3">
    <source>
        <dbReference type="Proteomes" id="UP001152300"/>
    </source>
</evidence>
<evidence type="ECO:0000313" key="2">
    <source>
        <dbReference type="EMBL" id="KAJ8070337.1"/>
    </source>
</evidence>
<comment type="caution">
    <text evidence="2">The sequence shown here is derived from an EMBL/GenBank/DDBJ whole genome shotgun (WGS) entry which is preliminary data.</text>
</comment>